<dbReference type="InterPro" id="IPR049730">
    <property type="entry name" value="SNF2/RAD54-like_C"/>
</dbReference>
<evidence type="ECO:0000256" key="8">
    <source>
        <dbReference type="ARBA" id="ARBA00023242"/>
    </source>
</evidence>
<dbReference type="SMART" id="SM00490">
    <property type="entry name" value="HELICc"/>
    <property type="match status" value="1"/>
</dbReference>
<dbReference type="PANTHER" id="PTHR45797:SF1">
    <property type="entry name" value="HELICASE ARIP4"/>
    <property type="match status" value="1"/>
</dbReference>
<evidence type="ECO:0000256" key="5">
    <source>
        <dbReference type="ARBA" id="ARBA00022806"/>
    </source>
</evidence>
<evidence type="ECO:0000313" key="10">
    <source>
        <dbReference type="EMBL" id="EGB03682.1"/>
    </source>
</evidence>
<feature type="non-terminal residue" evidence="10">
    <location>
        <position position="88"/>
    </location>
</feature>
<proteinExistence type="inferred from homology"/>
<comment type="similarity">
    <text evidence="2">Belongs to the SNF2/RAD54 helicase family.</text>
</comment>
<dbReference type="InterPro" id="IPR001650">
    <property type="entry name" value="Helicase_C-like"/>
</dbReference>
<dbReference type="SUPFAM" id="SSF52540">
    <property type="entry name" value="P-loop containing nucleoside triphosphate hydrolases"/>
    <property type="match status" value="1"/>
</dbReference>
<dbReference type="RefSeq" id="XP_009041611.1">
    <property type="nucleotide sequence ID" value="XM_009043363.1"/>
</dbReference>
<dbReference type="Proteomes" id="UP000002729">
    <property type="component" value="Unassembled WGS sequence"/>
</dbReference>
<keyword evidence="8" id="KW-0539">Nucleus</keyword>
<keyword evidence="11" id="KW-1185">Reference proteome</keyword>
<dbReference type="InParanoid" id="F0YMI7"/>
<gene>
    <name evidence="10" type="ORF">AURANDRAFT_8383</name>
</gene>
<dbReference type="PROSITE" id="PS51194">
    <property type="entry name" value="HELICASE_CTER"/>
    <property type="match status" value="1"/>
</dbReference>
<keyword evidence="6" id="KW-0067">ATP-binding</keyword>
<dbReference type="InterPro" id="IPR044574">
    <property type="entry name" value="ARIP4-like"/>
</dbReference>
<evidence type="ECO:0000256" key="7">
    <source>
        <dbReference type="ARBA" id="ARBA00023125"/>
    </source>
</evidence>
<evidence type="ECO:0000256" key="4">
    <source>
        <dbReference type="ARBA" id="ARBA00022801"/>
    </source>
</evidence>
<dbReference type="eggNOG" id="KOG1015">
    <property type="taxonomic scope" value="Eukaryota"/>
</dbReference>
<organism evidence="11">
    <name type="scientific">Aureococcus anophagefferens</name>
    <name type="common">Harmful bloom alga</name>
    <dbReference type="NCBI Taxonomy" id="44056"/>
    <lineage>
        <taxon>Eukaryota</taxon>
        <taxon>Sar</taxon>
        <taxon>Stramenopiles</taxon>
        <taxon>Ochrophyta</taxon>
        <taxon>Pelagophyceae</taxon>
        <taxon>Pelagomonadales</taxon>
        <taxon>Pelagomonadaceae</taxon>
        <taxon>Aureococcus</taxon>
    </lineage>
</organism>
<keyword evidence="7" id="KW-0238">DNA-binding</keyword>
<reference evidence="10 11" key="1">
    <citation type="journal article" date="2011" name="Proc. Natl. Acad. Sci. U.S.A.">
        <title>Niche of harmful alga Aureococcus anophagefferens revealed through ecogenomics.</title>
        <authorList>
            <person name="Gobler C.J."/>
            <person name="Berry D.L."/>
            <person name="Dyhrman S.T."/>
            <person name="Wilhelm S.W."/>
            <person name="Salamov A."/>
            <person name="Lobanov A.V."/>
            <person name="Zhang Y."/>
            <person name="Collier J.L."/>
            <person name="Wurch L.L."/>
            <person name="Kustka A.B."/>
            <person name="Dill B.D."/>
            <person name="Shah M."/>
            <person name="VerBerkmoes N.C."/>
            <person name="Kuo A."/>
            <person name="Terry A."/>
            <person name="Pangilinan J."/>
            <person name="Lindquist E.A."/>
            <person name="Lucas S."/>
            <person name="Paulsen I.T."/>
            <person name="Hattenrath-Lehmann T.K."/>
            <person name="Talmage S.C."/>
            <person name="Walker E.A."/>
            <person name="Koch F."/>
            <person name="Burson A.M."/>
            <person name="Marcoval M.A."/>
            <person name="Tang Y.Z."/>
            <person name="Lecleir G.R."/>
            <person name="Coyne K.J."/>
            <person name="Berg G.M."/>
            <person name="Bertrand E.M."/>
            <person name="Saito M.A."/>
            <person name="Gladyshev V.N."/>
            <person name="Grigoriev I.V."/>
        </authorList>
    </citation>
    <scope>NUCLEOTIDE SEQUENCE [LARGE SCALE GENOMIC DNA]</scope>
    <source>
        <strain evidence="11">CCMP 1984</strain>
    </source>
</reference>
<sequence length="88" mass="10141">WRPRVDFFRIEGSVAAAERQKMVEAFEADGARARVFLLSTKAGNMGINLVAANRVVLFDACWNPAIDRQALFRCFRYGQTKHVYIYRL</sequence>
<evidence type="ECO:0000256" key="2">
    <source>
        <dbReference type="ARBA" id="ARBA00007025"/>
    </source>
</evidence>
<dbReference type="Pfam" id="PF00271">
    <property type="entry name" value="Helicase_C"/>
    <property type="match status" value="1"/>
</dbReference>
<evidence type="ECO:0000313" key="11">
    <source>
        <dbReference type="Proteomes" id="UP000002729"/>
    </source>
</evidence>
<protein>
    <recommendedName>
        <fullName evidence="9">Helicase C-terminal domain-containing protein</fullName>
    </recommendedName>
</protein>
<dbReference type="KEGG" id="aaf:AURANDRAFT_8383"/>
<evidence type="ECO:0000256" key="3">
    <source>
        <dbReference type="ARBA" id="ARBA00022741"/>
    </source>
</evidence>
<dbReference type="OrthoDB" id="202078at2759"/>
<evidence type="ECO:0000256" key="1">
    <source>
        <dbReference type="ARBA" id="ARBA00004123"/>
    </source>
</evidence>
<dbReference type="EMBL" id="GL833164">
    <property type="protein sequence ID" value="EGB03682.1"/>
    <property type="molecule type" value="Genomic_DNA"/>
</dbReference>
<dbReference type="PANTHER" id="PTHR45797">
    <property type="entry name" value="RAD54-LIKE"/>
    <property type="match status" value="1"/>
</dbReference>
<dbReference type="AlphaFoldDB" id="F0YMI7"/>
<keyword evidence="4" id="KW-0378">Hydrolase</keyword>
<evidence type="ECO:0000259" key="9">
    <source>
        <dbReference type="PROSITE" id="PS51194"/>
    </source>
</evidence>
<feature type="non-terminal residue" evidence="10">
    <location>
        <position position="1"/>
    </location>
</feature>
<dbReference type="Gene3D" id="3.40.50.300">
    <property type="entry name" value="P-loop containing nucleotide triphosphate hydrolases"/>
    <property type="match status" value="1"/>
</dbReference>
<keyword evidence="3" id="KW-0547">Nucleotide-binding</keyword>
<dbReference type="GO" id="GO:0003677">
    <property type="term" value="F:DNA binding"/>
    <property type="evidence" value="ECO:0007669"/>
    <property type="project" value="UniProtKB-KW"/>
</dbReference>
<dbReference type="OMA" id="RVDFFRI"/>
<evidence type="ECO:0000256" key="6">
    <source>
        <dbReference type="ARBA" id="ARBA00022840"/>
    </source>
</evidence>
<dbReference type="GO" id="GO:0016887">
    <property type="term" value="F:ATP hydrolysis activity"/>
    <property type="evidence" value="ECO:0007669"/>
    <property type="project" value="InterPro"/>
</dbReference>
<dbReference type="GO" id="GO:0005634">
    <property type="term" value="C:nucleus"/>
    <property type="evidence" value="ECO:0007669"/>
    <property type="project" value="UniProtKB-SubCell"/>
</dbReference>
<dbReference type="InterPro" id="IPR027417">
    <property type="entry name" value="P-loop_NTPase"/>
</dbReference>
<feature type="domain" description="Helicase C-terminal" evidence="9">
    <location>
        <begin position="1"/>
        <end position="88"/>
    </location>
</feature>
<dbReference type="CDD" id="cd18793">
    <property type="entry name" value="SF2_C_SNF"/>
    <property type="match status" value="1"/>
</dbReference>
<comment type="subcellular location">
    <subcellularLocation>
        <location evidence="1">Nucleus</location>
    </subcellularLocation>
</comment>
<dbReference type="GO" id="GO:0005524">
    <property type="term" value="F:ATP binding"/>
    <property type="evidence" value="ECO:0007669"/>
    <property type="project" value="UniProtKB-KW"/>
</dbReference>
<dbReference type="GeneID" id="20229225"/>
<dbReference type="GO" id="GO:0004386">
    <property type="term" value="F:helicase activity"/>
    <property type="evidence" value="ECO:0007669"/>
    <property type="project" value="UniProtKB-KW"/>
</dbReference>
<keyword evidence="5" id="KW-0347">Helicase</keyword>
<name>F0YMI7_AURAN</name>
<accession>F0YMI7</accession>